<organism evidence="2 3">
    <name type="scientific">Roseateles flavus</name>
    <dbReference type="NCBI Taxonomy" id="3149041"/>
    <lineage>
        <taxon>Bacteria</taxon>
        <taxon>Pseudomonadati</taxon>
        <taxon>Pseudomonadota</taxon>
        <taxon>Betaproteobacteria</taxon>
        <taxon>Burkholderiales</taxon>
        <taxon>Sphaerotilaceae</taxon>
        <taxon>Roseateles</taxon>
    </lineage>
</organism>
<dbReference type="RefSeq" id="WP_347604844.1">
    <property type="nucleotide sequence ID" value="NZ_JBDPZC010000001.1"/>
</dbReference>
<keyword evidence="3" id="KW-1185">Reference proteome</keyword>
<feature type="region of interest" description="Disordered" evidence="1">
    <location>
        <begin position="141"/>
        <end position="166"/>
    </location>
</feature>
<dbReference type="Proteomes" id="UP001462640">
    <property type="component" value="Unassembled WGS sequence"/>
</dbReference>
<name>A0ABV0G8D8_9BURK</name>
<gene>
    <name evidence="2" type="ORF">ABDJ40_00870</name>
</gene>
<sequence>MRFKFRSIHKLHQRVYQKEIELDLSNGQLASGCWALEAIQAAADRSLLKPVQEEVPRKYERVILGLATDTEWLRAARCSPEELTVDKIVIAMERVDEFVTNAGGTKSSKSQLSYHVRRLLKDFATAKNVPRIERLNVMYRTPHRGPKRSGRKMISDAPSPGTETPHPIGAIPFSSAEDLRAKTEAKISSTLRQIEAAAVSELDEHVARSAFLDRLLSPIEVEPALLSRIEQLCSDPKVKEPPSWLGAVEPATLAAVYHRICSRALTGLHGGKFHITCHRGKDVGDWLSAQGYLVGHMDVGYTMLGSRLLNAQTLHACLVILQKHTGWNVNAVLEMSEAGIEPNGKGGYVIQGYKARIGEETPFVEILPSDEAPRRAIELLQDRLAAMRQLGWISNSEGRLWLNGRYARGGRLQQYVGWGQTLKTFTQKYGLPSFSAEQLRVEVLGLRGVEKGGLEAARHTAGHARLSTTASYLDQILLQRTNSAYSLEFERQLEGSVRFRMGTDKEFDVSKDLLYPIGDGTSCSDPHNPPDPAFLDRAICSGKECHREGGCANRRLVFDEDRVDEVFRTKYFYEENWRDLQNGNRDQFVALHLPAMLVNLALVQILEKSAYRHIVKQIQGGVYGEIKAK</sequence>
<protein>
    <submittedName>
        <fullName evidence="2">Uncharacterized protein</fullName>
    </submittedName>
</protein>
<reference evidence="2 3" key="1">
    <citation type="submission" date="2024-05" db="EMBL/GenBank/DDBJ databases">
        <title>Roseateles sp. 2.12 16S ribosomal RNA gene Genome sequencing and assembly.</title>
        <authorList>
            <person name="Woo H."/>
        </authorList>
    </citation>
    <scope>NUCLEOTIDE SEQUENCE [LARGE SCALE GENOMIC DNA]</scope>
    <source>
        <strain evidence="2 3">2.12</strain>
    </source>
</reference>
<accession>A0ABV0G8D8</accession>
<proteinExistence type="predicted"/>
<feature type="compositionally biased region" description="Basic residues" evidence="1">
    <location>
        <begin position="141"/>
        <end position="151"/>
    </location>
</feature>
<evidence type="ECO:0000256" key="1">
    <source>
        <dbReference type="SAM" id="MobiDB-lite"/>
    </source>
</evidence>
<evidence type="ECO:0000313" key="2">
    <source>
        <dbReference type="EMBL" id="MEO3711311.1"/>
    </source>
</evidence>
<comment type="caution">
    <text evidence="2">The sequence shown here is derived from an EMBL/GenBank/DDBJ whole genome shotgun (WGS) entry which is preliminary data.</text>
</comment>
<dbReference type="EMBL" id="JBDPZC010000001">
    <property type="protein sequence ID" value="MEO3711311.1"/>
    <property type="molecule type" value="Genomic_DNA"/>
</dbReference>
<evidence type="ECO:0000313" key="3">
    <source>
        <dbReference type="Proteomes" id="UP001462640"/>
    </source>
</evidence>